<dbReference type="InterPro" id="IPR036390">
    <property type="entry name" value="WH_DNA-bd_sf"/>
</dbReference>
<evidence type="ECO:0000259" key="3">
    <source>
        <dbReference type="SMART" id="SM01372"/>
    </source>
</evidence>
<accession>A0A9W6X2C6</accession>
<keyword evidence="1" id="KW-0238">DNA-binding</keyword>
<dbReference type="Pfam" id="PF02319">
    <property type="entry name" value="WHD_E2F_TDP"/>
    <property type="match status" value="1"/>
</dbReference>
<dbReference type="Proteomes" id="UP001165083">
    <property type="component" value="Unassembled WGS sequence"/>
</dbReference>
<dbReference type="Gene3D" id="1.10.10.10">
    <property type="entry name" value="Winged helix-like DNA-binding domain superfamily/Winged helix DNA-binding domain"/>
    <property type="match status" value="1"/>
</dbReference>
<keyword evidence="5" id="KW-1185">Reference proteome</keyword>
<dbReference type="AlphaFoldDB" id="A0A9W6X2C6"/>
<evidence type="ECO:0000313" key="5">
    <source>
        <dbReference type="Proteomes" id="UP001165083"/>
    </source>
</evidence>
<feature type="compositionally biased region" description="Low complexity" evidence="2">
    <location>
        <begin position="183"/>
        <end position="192"/>
    </location>
</feature>
<comment type="subcellular location">
    <subcellularLocation>
        <location evidence="1">Nucleus</location>
    </subcellularLocation>
</comment>
<dbReference type="GO" id="GO:0005634">
    <property type="term" value="C:nucleus"/>
    <property type="evidence" value="ECO:0007669"/>
    <property type="project" value="UniProtKB-SubCell"/>
</dbReference>
<dbReference type="EMBL" id="BSXW01000636">
    <property type="protein sequence ID" value="GMF26965.1"/>
    <property type="molecule type" value="Genomic_DNA"/>
</dbReference>
<evidence type="ECO:0000256" key="2">
    <source>
        <dbReference type="SAM" id="MobiDB-lite"/>
    </source>
</evidence>
<dbReference type="SMART" id="SM01372">
    <property type="entry name" value="E2F_TDP"/>
    <property type="match status" value="1"/>
</dbReference>
<feature type="region of interest" description="Disordered" evidence="2">
    <location>
        <begin position="446"/>
        <end position="481"/>
    </location>
</feature>
<feature type="region of interest" description="Disordered" evidence="2">
    <location>
        <begin position="128"/>
        <end position="237"/>
    </location>
</feature>
<dbReference type="GO" id="GO:0006355">
    <property type="term" value="P:regulation of DNA-templated transcription"/>
    <property type="evidence" value="ECO:0007669"/>
    <property type="project" value="InterPro"/>
</dbReference>
<gene>
    <name evidence="4" type="ORF">Plil01_001125400</name>
</gene>
<dbReference type="InterPro" id="IPR003316">
    <property type="entry name" value="E2F_WHTH_DNA-bd_dom"/>
</dbReference>
<dbReference type="SUPFAM" id="SSF46785">
    <property type="entry name" value="Winged helix' DNA-binding domain"/>
    <property type="match status" value="1"/>
</dbReference>
<keyword evidence="1" id="KW-0805">Transcription regulation</keyword>
<comment type="caution">
    <text evidence="4">The sequence shown here is derived from an EMBL/GenBank/DDBJ whole genome shotgun (WGS) entry which is preliminary data.</text>
</comment>
<dbReference type="GO" id="GO:0003677">
    <property type="term" value="F:DNA binding"/>
    <property type="evidence" value="ECO:0007669"/>
    <property type="project" value="UniProtKB-KW"/>
</dbReference>
<feature type="domain" description="E2F/DP family winged-helix DNA-binding" evidence="3">
    <location>
        <begin position="68"/>
        <end position="121"/>
    </location>
</feature>
<feature type="compositionally biased region" description="Basic and acidic residues" evidence="2">
    <location>
        <begin position="393"/>
        <end position="402"/>
    </location>
</feature>
<evidence type="ECO:0000256" key="1">
    <source>
        <dbReference type="RuleBase" id="RU003796"/>
    </source>
</evidence>
<feature type="compositionally biased region" description="Basic and acidic residues" evidence="2">
    <location>
        <begin position="460"/>
        <end position="480"/>
    </location>
</feature>
<dbReference type="InterPro" id="IPR036388">
    <property type="entry name" value="WH-like_DNA-bd_sf"/>
</dbReference>
<keyword evidence="1" id="KW-0539">Nucleus</keyword>
<proteinExistence type="inferred from homology"/>
<sequence>MDSDAPATGKPPVKADAGRAAKTLEEGDKDAKNGDWRMDGDEVRFFPFREWRTARAKKIAFLKVSWLLIGKSLRGTVAHDFVFCSAKIRRLYDVANVLVSVGLIEKLQLSNSRKPVFRWKTRNTASASELKLGESEGKPSEPLADSSAYVKSETMSPGAEMEDTDAMKSPQSCDSDMFDDGSDSQSDASSCGSKRKQNDQEGSDVSMSDGESSTKRSRRIERKLSMEQHSAQATGERKIGLLRMDNNNEPIHPQTILCEQQEQVKLYMQQYIREYVDYLAAHQKLSNGIEGSAGLKTPSVSKSNAVLAKDTHGTPVSLPSLAGSIQDLLLSESPQSVADIVAARVLSNPRPPLASSPEPEAEAVPRPLILSSSSKKQVVFAAKAPSSASSAKPSKEEEEKQPLQESADSITMRKPSQRNSTRDREKAELKALRSLTHDLEAHSAALSRGEMRSLQTLQSRHADKSTWRQERARRAAEETNRALNDQVQSNADWIQCRWELLHEKRRTSSSSGFVRMRALQKKAEDDLLLEQLQQQAQTAVMQLPDIFKKHGMGVLNNSLQGDEGGLLSDMWTHEETGISEFTLLCVRRVPFHVYSTSAAIWTAYHIQNAVLRLPVAPEQLLTTLP</sequence>
<feature type="region of interest" description="Disordered" evidence="2">
    <location>
        <begin position="1"/>
        <end position="35"/>
    </location>
</feature>
<dbReference type="GO" id="GO:0005667">
    <property type="term" value="C:transcription regulator complex"/>
    <property type="evidence" value="ECO:0007669"/>
    <property type="project" value="InterPro"/>
</dbReference>
<evidence type="ECO:0000313" key="4">
    <source>
        <dbReference type="EMBL" id="GMF26965.1"/>
    </source>
</evidence>
<name>A0A9W6X2C6_9STRA</name>
<dbReference type="OrthoDB" id="5318at2759"/>
<protein>
    <submittedName>
        <fullName evidence="4">Unnamed protein product</fullName>
    </submittedName>
</protein>
<keyword evidence="1" id="KW-0804">Transcription</keyword>
<organism evidence="4 5">
    <name type="scientific">Phytophthora lilii</name>
    <dbReference type="NCBI Taxonomy" id="2077276"/>
    <lineage>
        <taxon>Eukaryota</taxon>
        <taxon>Sar</taxon>
        <taxon>Stramenopiles</taxon>
        <taxon>Oomycota</taxon>
        <taxon>Peronosporomycetes</taxon>
        <taxon>Peronosporales</taxon>
        <taxon>Peronosporaceae</taxon>
        <taxon>Phytophthora</taxon>
    </lineage>
</organism>
<comment type="similarity">
    <text evidence="1">Belongs to the E2F/DP family.</text>
</comment>
<reference evidence="4" key="1">
    <citation type="submission" date="2023-04" db="EMBL/GenBank/DDBJ databases">
        <title>Phytophthora lilii NBRC 32176.</title>
        <authorList>
            <person name="Ichikawa N."/>
            <person name="Sato H."/>
            <person name="Tonouchi N."/>
        </authorList>
    </citation>
    <scope>NUCLEOTIDE SEQUENCE</scope>
    <source>
        <strain evidence="4">NBRC 32176</strain>
    </source>
</reference>
<feature type="region of interest" description="Disordered" evidence="2">
    <location>
        <begin position="384"/>
        <end position="426"/>
    </location>
</feature>
<feature type="compositionally biased region" description="Basic and acidic residues" evidence="2">
    <location>
        <begin position="16"/>
        <end position="35"/>
    </location>
</feature>